<proteinExistence type="predicted"/>
<evidence type="ECO:0000313" key="1">
    <source>
        <dbReference type="EMBL" id="TJZ44591.1"/>
    </source>
</evidence>
<accession>A0A4U0MU93</accession>
<protein>
    <submittedName>
        <fullName evidence="1">Uncharacterized protein</fullName>
    </submittedName>
</protein>
<dbReference type="EMBL" id="SUMB01000012">
    <property type="protein sequence ID" value="TJZ44591.1"/>
    <property type="molecule type" value="Genomic_DNA"/>
</dbReference>
<dbReference type="RefSeq" id="WP_136743350.1">
    <property type="nucleotide sequence ID" value="NZ_SUMB01000012.1"/>
</dbReference>
<gene>
    <name evidence="1" type="ORF">FCH28_30150</name>
</gene>
<dbReference type="AlphaFoldDB" id="A0A4U0MU93"/>
<sequence length="62" mass="6946">MKQSLWDRLADDARAEVDDLINSDRTIQAIVSMREHAGAPVPEIRECVDLLVERRSALPGTD</sequence>
<organism evidence="1 2">
    <name type="scientific">Streptomyces piniterrae</name>
    <dbReference type="NCBI Taxonomy" id="2571125"/>
    <lineage>
        <taxon>Bacteria</taxon>
        <taxon>Bacillati</taxon>
        <taxon>Actinomycetota</taxon>
        <taxon>Actinomycetes</taxon>
        <taxon>Kitasatosporales</taxon>
        <taxon>Streptomycetaceae</taxon>
        <taxon>Streptomyces</taxon>
    </lineage>
</organism>
<dbReference type="Proteomes" id="UP000308697">
    <property type="component" value="Unassembled WGS sequence"/>
</dbReference>
<reference evidence="1 2" key="1">
    <citation type="submission" date="2019-04" db="EMBL/GenBank/DDBJ databases">
        <title>Streptomyces piniterrae sp. nov., a heliquinomycin-producing actinomycete isolated from rhizosphere soil of Pinus yunnanensis.</title>
        <authorList>
            <person name="Zhuang X."/>
            <person name="Zhao J."/>
        </authorList>
    </citation>
    <scope>NUCLEOTIDE SEQUENCE [LARGE SCALE GENOMIC DNA]</scope>
    <source>
        <strain evidence="2">jys28</strain>
    </source>
</reference>
<comment type="caution">
    <text evidence="1">The sequence shown here is derived from an EMBL/GenBank/DDBJ whole genome shotgun (WGS) entry which is preliminary data.</text>
</comment>
<evidence type="ECO:0000313" key="2">
    <source>
        <dbReference type="Proteomes" id="UP000308697"/>
    </source>
</evidence>
<keyword evidence="2" id="KW-1185">Reference proteome</keyword>
<dbReference type="OrthoDB" id="4252127at2"/>
<name>A0A4U0MU93_9ACTN</name>